<dbReference type="SUPFAM" id="SSF51735">
    <property type="entry name" value="NAD(P)-binding Rossmann-fold domains"/>
    <property type="match status" value="3"/>
</dbReference>
<evidence type="ECO:0000313" key="4">
    <source>
        <dbReference type="Proteomes" id="UP000682877"/>
    </source>
</evidence>
<protein>
    <submittedName>
        <fullName evidence="3">Uncharacterized protein</fullName>
    </submittedName>
</protein>
<dbReference type="Proteomes" id="UP000682877">
    <property type="component" value="Chromosome 4"/>
</dbReference>
<evidence type="ECO:0000256" key="2">
    <source>
        <dbReference type="ARBA" id="ARBA00023002"/>
    </source>
</evidence>
<dbReference type="GO" id="GO:0016491">
    <property type="term" value="F:oxidoreductase activity"/>
    <property type="evidence" value="ECO:0007669"/>
    <property type="project" value="UniProtKB-KW"/>
</dbReference>
<dbReference type="InterPro" id="IPR036291">
    <property type="entry name" value="NAD(P)-bd_dom_sf"/>
</dbReference>
<dbReference type="FunFam" id="3.40.50.720:FF:000084">
    <property type="entry name" value="Short-chain dehydrogenase reductase"/>
    <property type="match status" value="3"/>
</dbReference>
<dbReference type="Gene3D" id="3.40.50.720">
    <property type="entry name" value="NAD(P)-binding Rossmann-like Domain"/>
    <property type="match status" value="3"/>
</dbReference>
<evidence type="ECO:0000256" key="1">
    <source>
        <dbReference type="ARBA" id="ARBA00006484"/>
    </source>
</evidence>
<organism evidence="3 4">
    <name type="scientific">Arabidopsis arenosa</name>
    <name type="common">Sand rock-cress</name>
    <name type="synonym">Cardaminopsis arenosa</name>
    <dbReference type="NCBI Taxonomy" id="38785"/>
    <lineage>
        <taxon>Eukaryota</taxon>
        <taxon>Viridiplantae</taxon>
        <taxon>Streptophyta</taxon>
        <taxon>Embryophyta</taxon>
        <taxon>Tracheophyta</taxon>
        <taxon>Spermatophyta</taxon>
        <taxon>Magnoliopsida</taxon>
        <taxon>eudicotyledons</taxon>
        <taxon>Gunneridae</taxon>
        <taxon>Pentapetalae</taxon>
        <taxon>rosids</taxon>
        <taxon>malvids</taxon>
        <taxon>Brassicales</taxon>
        <taxon>Brassicaceae</taxon>
        <taxon>Camelineae</taxon>
        <taxon>Arabidopsis</taxon>
    </lineage>
</organism>
<gene>
    <name evidence="3" type="ORF">AARE701A_LOCUS11653</name>
</gene>
<reference evidence="3" key="1">
    <citation type="submission" date="2021-01" db="EMBL/GenBank/DDBJ databases">
        <authorList>
            <person name="Bezrukov I."/>
        </authorList>
    </citation>
    <scope>NUCLEOTIDE SEQUENCE</scope>
</reference>
<sequence>MGFLSLGGASGIGAESARLFTDHGAKVVIVDVQEELGQNVAISIGKDKASFYRCDVTNETEVENAVKFTIEKHGKLDVLFSNAGVVLFSKPGVLETPGSILDLNLERFDRTMAVNVRGAAVFIKHAARAMVEKGTRGSIVCTTSVTSEIGGQGPHEYTTSKHGLVGLIKSVCGDLGKHGIRINGVAPFAVATGMTSHDEETAKQTEEYCEAKGILKGVVLKARHVAEAALLDGKIVIITGGASGIGAESVRLFTEHGARVVIVDVQDELGQNVAVSVGEDKASYYHCDVTNETEVENAVKFTVEKYGKLDVLFSNAGVIEPFVSILDLNLNELDRTVAVNIRGAAAFIKHAARAMVEKGTRGSIICTTSVAAEISGTAPHGYTASKHGLLGLIKSASGGLGKYGIRVNGVAPFGVATPLVCNGFKMEPNVVEENTSASANLKGIVLKARHVAEAALFLASDESAYVSGQNLAVDGGGASGIGAEAVRLFTDHGAKVVIVDFQEELGQNVAVSVGKDKACFYRCDVTNETEVENAVKFTVEKYGKLDVLFSNAGVMEQPGSFLDLNLEQFDRTMAVNVRGAAAFIKHAARAMVEKGTRGSIVCTTSVASEIGGPGPHAYTASKHALLGLIKSACGGLGKYGIRVNGVAPYAVATAINSRDEETMRMVEEYSTATGILKGVVLKARHVAEAALFLASDDSAYVSGQNLAVDGGYTVVKPM</sequence>
<name>A0A8S2A775_ARAAE</name>
<dbReference type="PANTHER" id="PTHR42820:SF16">
    <property type="entry name" value="SHORT-CHAIN DEHYDROGENASE REDUCTASE 3B"/>
    <property type="match status" value="1"/>
</dbReference>
<comment type="similarity">
    <text evidence="1">Belongs to the short-chain dehydrogenases/reductases (SDR) family.</text>
</comment>
<accession>A0A8S2A775</accession>
<keyword evidence="2" id="KW-0560">Oxidoreductase</keyword>
<dbReference type="InterPro" id="IPR002347">
    <property type="entry name" value="SDR_fam"/>
</dbReference>
<dbReference type="PANTHER" id="PTHR42820">
    <property type="entry name" value="SHORT-CHAIN DEHYDROGENASE REDUCTASE"/>
    <property type="match status" value="1"/>
</dbReference>
<dbReference type="AlphaFoldDB" id="A0A8S2A775"/>
<keyword evidence="4" id="KW-1185">Reference proteome</keyword>
<dbReference type="PRINTS" id="PR00081">
    <property type="entry name" value="GDHRDH"/>
</dbReference>
<evidence type="ECO:0000313" key="3">
    <source>
        <dbReference type="EMBL" id="CAE6055000.1"/>
    </source>
</evidence>
<dbReference type="EMBL" id="LR999454">
    <property type="protein sequence ID" value="CAE6055000.1"/>
    <property type="molecule type" value="Genomic_DNA"/>
</dbReference>
<proteinExistence type="inferred from homology"/>
<dbReference type="Pfam" id="PF13561">
    <property type="entry name" value="adh_short_C2"/>
    <property type="match status" value="3"/>
</dbReference>
<dbReference type="PRINTS" id="PR00080">
    <property type="entry name" value="SDRFAMILY"/>
</dbReference>